<dbReference type="PANTHER" id="PTHR46907">
    <property type="entry name" value="HEAT SHOCK PROTEIN BETA-7-RELATED"/>
    <property type="match status" value="1"/>
</dbReference>
<dbReference type="KEGG" id="pmrn:116937618"/>
<feature type="compositionally biased region" description="Low complexity" evidence="3">
    <location>
        <begin position="1"/>
        <end position="18"/>
    </location>
</feature>
<proteinExistence type="inferred from homology"/>
<evidence type="ECO:0000256" key="2">
    <source>
        <dbReference type="RuleBase" id="RU003616"/>
    </source>
</evidence>
<evidence type="ECO:0000256" key="1">
    <source>
        <dbReference type="PROSITE-ProRule" id="PRU00285"/>
    </source>
</evidence>
<reference evidence="6 7" key="1">
    <citation type="submission" date="2025-04" db="UniProtKB">
        <authorList>
            <consortium name="RefSeq"/>
        </authorList>
    </citation>
    <scope>IDENTIFICATION</scope>
    <source>
        <tissue evidence="6 7">Sperm</tissue>
    </source>
</reference>
<evidence type="ECO:0000259" key="4">
    <source>
        <dbReference type="PROSITE" id="PS01031"/>
    </source>
</evidence>
<evidence type="ECO:0000313" key="6">
    <source>
        <dbReference type="RefSeq" id="XP_032800661.1"/>
    </source>
</evidence>
<dbReference type="Pfam" id="PF00011">
    <property type="entry name" value="HSP20"/>
    <property type="match status" value="1"/>
</dbReference>
<evidence type="ECO:0000313" key="7">
    <source>
        <dbReference type="RefSeq" id="XP_032800662.1"/>
    </source>
</evidence>
<dbReference type="PROSITE" id="PS01031">
    <property type="entry name" value="SHSP"/>
    <property type="match status" value="1"/>
</dbReference>
<dbReference type="SUPFAM" id="SSF49764">
    <property type="entry name" value="HSP20-like chaperones"/>
    <property type="match status" value="1"/>
</dbReference>
<comment type="similarity">
    <text evidence="1 2">Belongs to the small heat shock protein (HSP20) family.</text>
</comment>
<feature type="region of interest" description="Disordered" evidence="3">
    <location>
        <begin position="1"/>
        <end position="26"/>
    </location>
</feature>
<dbReference type="GeneID" id="116937618"/>
<dbReference type="InterPro" id="IPR002068">
    <property type="entry name" value="A-crystallin/Hsp20_dom"/>
</dbReference>
<evidence type="ECO:0000256" key="3">
    <source>
        <dbReference type="SAM" id="MobiDB-lite"/>
    </source>
</evidence>
<dbReference type="Proteomes" id="UP001318040">
    <property type="component" value="Unplaced"/>
</dbReference>
<keyword evidence="5" id="KW-1185">Reference proteome</keyword>
<dbReference type="CTD" id="27129"/>
<dbReference type="RefSeq" id="XP_032800662.1">
    <property type="nucleotide sequence ID" value="XM_032944771.1"/>
</dbReference>
<dbReference type="AlphaFoldDB" id="A0AAJ7WKC3"/>
<name>A0AAJ7WKC3_PETMA</name>
<organism evidence="5 7">
    <name type="scientific">Petromyzon marinus</name>
    <name type="common">Sea lamprey</name>
    <dbReference type="NCBI Taxonomy" id="7757"/>
    <lineage>
        <taxon>Eukaryota</taxon>
        <taxon>Metazoa</taxon>
        <taxon>Chordata</taxon>
        <taxon>Craniata</taxon>
        <taxon>Vertebrata</taxon>
        <taxon>Cyclostomata</taxon>
        <taxon>Hyperoartia</taxon>
        <taxon>Petromyzontiformes</taxon>
        <taxon>Petromyzontidae</taxon>
        <taxon>Petromyzon</taxon>
    </lineage>
</organism>
<protein>
    <submittedName>
        <fullName evidence="6 7">Heat shock protein beta-7 isoform X1</fullName>
    </submittedName>
</protein>
<dbReference type="PANTHER" id="PTHR46907:SF1">
    <property type="entry name" value="HEAT SHOCK PROTEIN FAMILY B (SMALL) MEMBER 7"/>
    <property type="match status" value="1"/>
</dbReference>
<dbReference type="Gene3D" id="2.60.40.790">
    <property type="match status" value="1"/>
</dbReference>
<sequence length="163" mass="16829">MSKWSSNSSTSSTSSTSTFRSERNLVQRGSTAGGRLLIASDGGAPFSLLGESNQPLMAGGVSMPVRLVGENYEVSVQVGDGFTPEDIVVTSSSLVTEVHAERLADDGRVSASFHHRVRLPEDADPTSLGAALGPGGALTLTVRRRAAGALGATPAAFRTQVTI</sequence>
<evidence type="ECO:0000313" key="5">
    <source>
        <dbReference type="Proteomes" id="UP001318040"/>
    </source>
</evidence>
<dbReference type="InterPro" id="IPR008978">
    <property type="entry name" value="HSP20-like_chaperone"/>
</dbReference>
<feature type="domain" description="SHSP" evidence="4">
    <location>
        <begin position="54"/>
        <end position="163"/>
    </location>
</feature>
<gene>
    <name evidence="6 7" type="primary">HSPB7</name>
</gene>
<dbReference type="RefSeq" id="XP_032800661.1">
    <property type="nucleotide sequence ID" value="XM_032944770.1"/>
</dbReference>
<accession>A0AAJ7WKC3</accession>
<keyword evidence="6 7" id="KW-0346">Stress response</keyword>